<proteinExistence type="predicted"/>
<reference evidence="2" key="2">
    <citation type="submission" date="2020-05" db="UniProtKB">
        <authorList>
            <consortium name="EnsemblMetazoa"/>
        </authorList>
    </citation>
    <scope>IDENTIFICATION</scope>
    <source>
        <strain evidence="2">IAEA</strain>
    </source>
</reference>
<keyword evidence="3" id="KW-1185">Reference proteome</keyword>
<keyword evidence="1" id="KW-0812">Transmembrane</keyword>
<accession>A0A1A9Z4C8</accession>
<reference evidence="3" key="1">
    <citation type="submission" date="2014-03" db="EMBL/GenBank/DDBJ databases">
        <authorList>
            <person name="Aksoy S."/>
            <person name="Warren W."/>
            <person name="Wilson R.K."/>
        </authorList>
    </citation>
    <scope>NUCLEOTIDE SEQUENCE [LARGE SCALE GENOMIC DNA]</scope>
    <source>
        <strain evidence="3">IAEA</strain>
    </source>
</reference>
<dbReference type="EnsemblMetazoa" id="GPAI003485-RA">
    <property type="protein sequence ID" value="GPAI003485-PA"/>
    <property type="gene ID" value="GPAI003485"/>
</dbReference>
<evidence type="ECO:0000256" key="1">
    <source>
        <dbReference type="SAM" id="Phobius"/>
    </source>
</evidence>
<keyword evidence="1" id="KW-1133">Transmembrane helix</keyword>
<organism evidence="2 3">
    <name type="scientific">Glossina pallidipes</name>
    <name type="common">Tsetse fly</name>
    <dbReference type="NCBI Taxonomy" id="7398"/>
    <lineage>
        <taxon>Eukaryota</taxon>
        <taxon>Metazoa</taxon>
        <taxon>Ecdysozoa</taxon>
        <taxon>Arthropoda</taxon>
        <taxon>Hexapoda</taxon>
        <taxon>Insecta</taxon>
        <taxon>Pterygota</taxon>
        <taxon>Neoptera</taxon>
        <taxon>Endopterygota</taxon>
        <taxon>Diptera</taxon>
        <taxon>Brachycera</taxon>
        <taxon>Muscomorpha</taxon>
        <taxon>Hippoboscoidea</taxon>
        <taxon>Glossinidae</taxon>
        <taxon>Glossina</taxon>
    </lineage>
</organism>
<evidence type="ECO:0000313" key="2">
    <source>
        <dbReference type="EnsemblMetazoa" id="GPAI003485-PA"/>
    </source>
</evidence>
<dbReference type="VEuPathDB" id="VectorBase:GPAI003485"/>
<dbReference type="AlphaFoldDB" id="A0A1A9Z4C8"/>
<dbReference type="Proteomes" id="UP000092445">
    <property type="component" value="Unassembled WGS sequence"/>
</dbReference>
<name>A0A1A9Z4C8_GLOPL</name>
<sequence length="130" mass="15350">MKHSKDYEFCSSFSRLALAFICYRTSSDVVAFYFLFWNVLSLFQFYSQFLYPPEISKKNLWETSKAGKQRKGINSTWKTFPKNVSGNLIVKLCGYIRFLQLSIVDLVHGCQLQLLYVNIKRPLSDWDEMY</sequence>
<evidence type="ECO:0000313" key="3">
    <source>
        <dbReference type="Proteomes" id="UP000092445"/>
    </source>
</evidence>
<protein>
    <submittedName>
        <fullName evidence="2">Uncharacterized protein</fullName>
    </submittedName>
</protein>
<feature type="transmembrane region" description="Helical" evidence="1">
    <location>
        <begin position="30"/>
        <end position="51"/>
    </location>
</feature>
<keyword evidence="1" id="KW-0472">Membrane</keyword>